<evidence type="ECO:0000256" key="2">
    <source>
        <dbReference type="ARBA" id="ARBA00022603"/>
    </source>
</evidence>
<evidence type="ECO:0008006" key="7">
    <source>
        <dbReference type="Google" id="ProtNLM"/>
    </source>
</evidence>
<accession>A0ABR1D261</accession>
<dbReference type="Pfam" id="PF01234">
    <property type="entry name" value="NNMT_PNMT_TEMT"/>
    <property type="match status" value="1"/>
</dbReference>
<dbReference type="EMBL" id="JAVFWL010000003">
    <property type="protein sequence ID" value="KAK6744579.1"/>
    <property type="molecule type" value="Genomic_DNA"/>
</dbReference>
<dbReference type="PANTHER" id="PTHR10867">
    <property type="entry name" value="NNMT/PNMT/TEMT FAMILY MEMBER"/>
    <property type="match status" value="1"/>
</dbReference>
<organism evidence="5 6">
    <name type="scientific">Necator americanus</name>
    <name type="common">Human hookworm</name>
    <dbReference type="NCBI Taxonomy" id="51031"/>
    <lineage>
        <taxon>Eukaryota</taxon>
        <taxon>Metazoa</taxon>
        <taxon>Ecdysozoa</taxon>
        <taxon>Nematoda</taxon>
        <taxon>Chromadorea</taxon>
        <taxon>Rhabditida</taxon>
        <taxon>Rhabditina</taxon>
        <taxon>Rhabditomorpha</taxon>
        <taxon>Strongyloidea</taxon>
        <taxon>Ancylostomatidae</taxon>
        <taxon>Bunostominae</taxon>
        <taxon>Necator</taxon>
    </lineage>
</organism>
<dbReference type="Proteomes" id="UP001303046">
    <property type="component" value="Unassembled WGS sequence"/>
</dbReference>
<keyword evidence="6" id="KW-1185">Reference proteome</keyword>
<keyword evidence="3" id="KW-0808">Transferase</keyword>
<dbReference type="SUPFAM" id="SSF53335">
    <property type="entry name" value="S-adenosyl-L-methionine-dependent methyltransferases"/>
    <property type="match status" value="1"/>
</dbReference>
<evidence type="ECO:0000313" key="5">
    <source>
        <dbReference type="EMBL" id="KAK6744579.1"/>
    </source>
</evidence>
<dbReference type="Gene3D" id="3.40.50.150">
    <property type="entry name" value="Vaccinia Virus protein VP39"/>
    <property type="match status" value="1"/>
</dbReference>
<evidence type="ECO:0000256" key="3">
    <source>
        <dbReference type="ARBA" id="ARBA00022679"/>
    </source>
</evidence>
<dbReference type="InterPro" id="IPR029063">
    <property type="entry name" value="SAM-dependent_MTases_sf"/>
</dbReference>
<gene>
    <name evidence="5" type="primary">Necator_chrIII.g12118</name>
    <name evidence="5" type="ORF">RB195_011352</name>
</gene>
<keyword evidence="4" id="KW-0949">S-adenosyl-L-methionine</keyword>
<dbReference type="PANTHER" id="PTHR10867:SF17">
    <property type="entry name" value="NICOTINAMIDE N-METHYLTRANSFERASE"/>
    <property type="match status" value="1"/>
</dbReference>
<sequence length="274" mass="31042">MTVEDGSKEEVEEKPEDEEELCSAAAQLDKFDPLAYLESFYKTASEDTAMQIVLFFLPGILYRLPRTVRTVLDLGAGPTVYLPIALRNQALQIFTSDYARINRDVLQSWIEGKSAFDWSNVCRWISNIEASDDEPAVMQQKAREKVNAVLEVNVHETPVIRGIHWKREGTKIPEKFQVVSTVFCLEYSCETLEGYKTAVRSACSLVEDGGYLIQGGVMDATSYNFGGKKFKCHCLKRIHIEESLRDNGMAISADDGYKFITHEDIFLLISRKMK</sequence>
<dbReference type="InterPro" id="IPR000940">
    <property type="entry name" value="NNMT_TEMT_trans"/>
</dbReference>
<evidence type="ECO:0000256" key="1">
    <source>
        <dbReference type="ARBA" id="ARBA00007996"/>
    </source>
</evidence>
<dbReference type="PROSITE" id="PS51681">
    <property type="entry name" value="SAM_MT_NNMT_PNMT_TEMT"/>
    <property type="match status" value="1"/>
</dbReference>
<evidence type="ECO:0000256" key="4">
    <source>
        <dbReference type="ARBA" id="ARBA00022691"/>
    </source>
</evidence>
<proteinExistence type="inferred from homology"/>
<comment type="caution">
    <text evidence="5">The sequence shown here is derived from an EMBL/GenBank/DDBJ whole genome shotgun (WGS) entry which is preliminary data.</text>
</comment>
<dbReference type="PIRSF" id="PIRSF000384">
    <property type="entry name" value="PNMTase"/>
    <property type="match status" value="1"/>
</dbReference>
<protein>
    <recommendedName>
        <fullName evidence="7">NNMT/PNMT/TEMT family protein</fullName>
    </recommendedName>
</protein>
<comment type="similarity">
    <text evidence="1">Belongs to the class I-like SAM-binding methyltransferase superfamily. NNMT/PNMT/TEMT family.</text>
</comment>
<keyword evidence="2" id="KW-0489">Methyltransferase</keyword>
<reference evidence="5 6" key="1">
    <citation type="submission" date="2023-08" db="EMBL/GenBank/DDBJ databases">
        <title>A Necator americanus chromosomal reference genome.</title>
        <authorList>
            <person name="Ilik V."/>
            <person name="Petrzelkova K.J."/>
            <person name="Pardy F."/>
            <person name="Fuh T."/>
            <person name="Niatou-Singa F.S."/>
            <person name="Gouil Q."/>
            <person name="Baker L."/>
            <person name="Ritchie M.E."/>
            <person name="Jex A.R."/>
            <person name="Gazzola D."/>
            <person name="Li H."/>
            <person name="Toshio Fujiwara R."/>
            <person name="Zhan B."/>
            <person name="Aroian R.V."/>
            <person name="Pafco B."/>
            <person name="Schwarz E.M."/>
        </authorList>
    </citation>
    <scope>NUCLEOTIDE SEQUENCE [LARGE SCALE GENOMIC DNA]</scope>
    <source>
        <strain evidence="5 6">Aroian</strain>
        <tissue evidence="5">Whole animal</tissue>
    </source>
</reference>
<evidence type="ECO:0000313" key="6">
    <source>
        <dbReference type="Proteomes" id="UP001303046"/>
    </source>
</evidence>
<name>A0ABR1D261_NECAM</name>